<dbReference type="Proteomes" id="UP000463857">
    <property type="component" value="Chromosome"/>
</dbReference>
<dbReference type="OrthoDB" id="5503950at2"/>
<protein>
    <recommendedName>
        <fullName evidence="9">Gram-positive cocci surface proteins LPxTG domain-containing protein</fullName>
    </recommendedName>
</protein>
<feature type="compositionally biased region" description="Gly residues" evidence="7">
    <location>
        <begin position="448"/>
        <end position="464"/>
    </location>
</feature>
<feature type="active site" evidence="5">
    <location>
        <position position="297"/>
    </location>
</feature>
<feature type="compositionally biased region" description="Low complexity" evidence="7">
    <location>
        <begin position="386"/>
        <end position="408"/>
    </location>
</feature>
<name>A0A7L4YM98_9ACTN</name>
<proteinExistence type="predicted"/>
<feature type="active site" description="Nucleophile" evidence="5">
    <location>
        <position position="57"/>
    </location>
</feature>
<keyword evidence="1" id="KW-0134">Cell wall</keyword>
<dbReference type="EMBL" id="CP047156">
    <property type="protein sequence ID" value="QHC00182.1"/>
    <property type="molecule type" value="Genomic_DNA"/>
</dbReference>
<dbReference type="InParanoid" id="A0A7L4YM98"/>
<dbReference type="PANTHER" id="PTHR37981">
    <property type="entry name" value="LIPASE 2"/>
    <property type="match status" value="1"/>
</dbReference>
<feature type="disulfide bond" evidence="6">
    <location>
        <begin position="153"/>
        <end position="162"/>
    </location>
</feature>
<accession>A0A7L4YM98</accession>
<feature type="region of interest" description="Disordered" evidence="7">
    <location>
        <begin position="381"/>
        <end position="464"/>
    </location>
</feature>
<keyword evidence="2" id="KW-0964">Secreted</keyword>
<dbReference type="SMR" id="A0A7L4YM98"/>
<feature type="domain" description="Gram-positive cocci surface proteins LPxTG" evidence="9">
    <location>
        <begin position="461"/>
        <end position="495"/>
    </location>
</feature>
<gene>
    <name evidence="10" type="ORF">EK0264_07765</name>
</gene>
<evidence type="ECO:0000256" key="2">
    <source>
        <dbReference type="ARBA" id="ARBA00022525"/>
    </source>
</evidence>
<keyword evidence="3 8" id="KW-0732">Signal</keyword>
<dbReference type="Pfam" id="PF13472">
    <property type="entry name" value="Lipase_GDSL_2"/>
    <property type="match status" value="1"/>
</dbReference>
<evidence type="ECO:0000256" key="1">
    <source>
        <dbReference type="ARBA" id="ARBA00022512"/>
    </source>
</evidence>
<evidence type="ECO:0000256" key="7">
    <source>
        <dbReference type="SAM" id="MobiDB-lite"/>
    </source>
</evidence>
<evidence type="ECO:0000313" key="10">
    <source>
        <dbReference type="EMBL" id="QHC00182.1"/>
    </source>
</evidence>
<dbReference type="PROSITE" id="PS50847">
    <property type="entry name" value="GRAM_POS_ANCHORING"/>
    <property type="match status" value="1"/>
</dbReference>
<evidence type="ECO:0000256" key="6">
    <source>
        <dbReference type="PIRSR" id="PIRSR637460-2"/>
    </source>
</evidence>
<evidence type="ECO:0000256" key="3">
    <source>
        <dbReference type="ARBA" id="ARBA00022729"/>
    </source>
</evidence>
<dbReference type="InterPro" id="IPR013830">
    <property type="entry name" value="SGNH_hydro"/>
</dbReference>
<dbReference type="InterPro" id="IPR037460">
    <property type="entry name" value="SEST-like"/>
</dbReference>
<keyword evidence="11" id="KW-1185">Reference proteome</keyword>
<dbReference type="SUPFAM" id="SSF52266">
    <property type="entry name" value="SGNH hydrolase"/>
    <property type="match status" value="1"/>
</dbReference>
<dbReference type="PANTHER" id="PTHR37981:SF1">
    <property type="entry name" value="SGNH HYDROLASE-TYPE ESTERASE DOMAIN-CONTAINING PROTEIN"/>
    <property type="match status" value="1"/>
</dbReference>
<dbReference type="AlphaFoldDB" id="A0A7L4YM98"/>
<evidence type="ECO:0000313" key="11">
    <source>
        <dbReference type="Proteomes" id="UP000463857"/>
    </source>
</evidence>
<organism evidence="10 11">
    <name type="scientific">Epidermidibacterium keratini</name>
    <dbReference type="NCBI Taxonomy" id="1891644"/>
    <lineage>
        <taxon>Bacteria</taxon>
        <taxon>Bacillati</taxon>
        <taxon>Actinomycetota</taxon>
        <taxon>Actinomycetes</taxon>
        <taxon>Sporichthyales</taxon>
        <taxon>Sporichthyaceae</taxon>
        <taxon>Epidermidibacterium</taxon>
    </lineage>
</organism>
<feature type="disulfide bond" evidence="6">
    <location>
        <begin position="80"/>
        <end position="104"/>
    </location>
</feature>
<dbReference type="GO" id="GO:0006629">
    <property type="term" value="P:lipid metabolic process"/>
    <property type="evidence" value="ECO:0007669"/>
    <property type="project" value="TreeGrafter"/>
</dbReference>
<feature type="compositionally biased region" description="Low complexity" evidence="7">
    <location>
        <begin position="421"/>
        <end position="445"/>
    </location>
</feature>
<feature type="chain" id="PRO_5029879984" description="Gram-positive cocci surface proteins LPxTG domain-containing protein" evidence="8">
    <location>
        <begin position="26"/>
        <end position="495"/>
    </location>
</feature>
<evidence type="ECO:0000256" key="8">
    <source>
        <dbReference type="SAM" id="SignalP"/>
    </source>
</evidence>
<evidence type="ECO:0000256" key="4">
    <source>
        <dbReference type="ARBA" id="ARBA00023088"/>
    </source>
</evidence>
<sequence>MRMRTPFAATGAALATLLLASPAAAAPDGLDAGQPASQQVATAAAAAPVQVVQLGDSYSSGNGARDEAGNPAYSADAPSCLRSPFNYGQQFATSIEAQYINAACSGAVFADIRTPKASAGVPAQIDAVTEQTDVVLMTMGGNDIGFGQIVVQCFALRSGDGCRSAIEQAQAAIPQLEETAYTEISAIRAKMRPDAAFIYVGYPGLTSAEELVLPTTDGQGYDMVAGLTELQAAGEDAQAAAVARVNADSPCGARTFYLDTVDEAFAGHEIDQSQPGIDPATWFWNFGETLTIGEIYHPKPAGWNAEAQLVSALYAEQVQTTPTLSVDPTSVLQGGEVTLTADGFRSGETVRVVLAPDIDQVVTVDQCGTFTGTITLSPETATGERTVTATSEATGASASASFTVTAAPTTPPPTTEPTAPPTTTEPTAPTAPPTTSESPSTTVAPIAGGSGGKSGSGGGQLPRTGAGGVDELGWVAIALLASGGALLAAGRRRVS</sequence>
<feature type="signal peptide" evidence="8">
    <location>
        <begin position="1"/>
        <end position="25"/>
    </location>
</feature>
<keyword evidence="4" id="KW-0572">Peptidoglycan-anchor</keyword>
<dbReference type="Gene3D" id="3.40.50.1110">
    <property type="entry name" value="SGNH hydrolase"/>
    <property type="match status" value="1"/>
</dbReference>
<keyword evidence="6" id="KW-1015">Disulfide bond</keyword>
<dbReference type="InterPro" id="IPR019931">
    <property type="entry name" value="LPXTG_anchor"/>
</dbReference>
<reference evidence="10 11" key="1">
    <citation type="journal article" date="2018" name="Int. J. Syst. Evol. Microbiol.">
        <title>Epidermidibacterium keratini gen. nov., sp. nov., a member of the family Sporichthyaceae, isolated from keratin epidermis.</title>
        <authorList>
            <person name="Lee D.G."/>
            <person name="Trujillo M.E."/>
            <person name="Kang S."/>
            <person name="Nam J.J."/>
            <person name="Kim Y.J."/>
        </authorList>
    </citation>
    <scope>NUCLEOTIDE SEQUENCE [LARGE SCALE GENOMIC DNA]</scope>
    <source>
        <strain evidence="10 11">EPI-7</strain>
    </source>
</reference>
<evidence type="ECO:0000256" key="5">
    <source>
        <dbReference type="PIRSR" id="PIRSR637460-1"/>
    </source>
</evidence>
<dbReference type="KEGG" id="eke:EK0264_07765"/>
<evidence type="ECO:0000259" key="9">
    <source>
        <dbReference type="PROSITE" id="PS50847"/>
    </source>
</evidence>
<dbReference type="GO" id="GO:0016788">
    <property type="term" value="F:hydrolase activity, acting on ester bonds"/>
    <property type="evidence" value="ECO:0007669"/>
    <property type="project" value="InterPro"/>
</dbReference>
<dbReference type="InterPro" id="IPR036514">
    <property type="entry name" value="SGNH_hydro_sf"/>
</dbReference>
<feature type="compositionally biased region" description="Pro residues" evidence="7">
    <location>
        <begin position="409"/>
        <end position="420"/>
    </location>
</feature>
<dbReference type="CDD" id="cd01823">
    <property type="entry name" value="SEST_like"/>
    <property type="match status" value="1"/>
</dbReference>
<dbReference type="RefSeq" id="WP_159544411.1">
    <property type="nucleotide sequence ID" value="NZ_CP047156.1"/>
</dbReference>